<sequence length="31" mass="3765">MWLDDFLMIPYLMFRAHSCFCCSFSYFSCLS</sequence>
<reference evidence="1" key="2">
    <citation type="journal article" date="2015" name="Data Brief">
        <title>Shoot transcriptome of the giant reed, Arundo donax.</title>
        <authorList>
            <person name="Barrero R.A."/>
            <person name="Guerrero F.D."/>
            <person name="Moolhuijzen P."/>
            <person name="Goolsby J.A."/>
            <person name="Tidwell J."/>
            <person name="Bellgard S.E."/>
            <person name="Bellgard M.I."/>
        </authorList>
    </citation>
    <scope>NUCLEOTIDE SEQUENCE</scope>
    <source>
        <tissue evidence="1">Shoot tissue taken approximately 20 cm above the soil surface</tissue>
    </source>
</reference>
<dbReference type="EMBL" id="GBRH01192465">
    <property type="protein sequence ID" value="JAE05431.1"/>
    <property type="molecule type" value="Transcribed_RNA"/>
</dbReference>
<accession>A0A0A9F5K0</accession>
<dbReference type="AlphaFoldDB" id="A0A0A9F5K0"/>
<reference evidence="1" key="1">
    <citation type="submission" date="2014-09" db="EMBL/GenBank/DDBJ databases">
        <authorList>
            <person name="Magalhaes I.L.F."/>
            <person name="Oliveira U."/>
            <person name="Santos F.R."/>
            <person name="Vidigal T.H.D.A."/>
            <person name="Brescovit A.D."/>
            <person name="Santos A.J."/>
        </authorList>
    </citation>
    <scope>NUCLEOTIDE SEQUENCE</scope>
    <source>
        <tissue evidence="1">Shoot tissue taken approximately 20 cm above the soil surface</tissue>
    </source>
</reference>
<protein>
    <submittedName>
        <fullName evidence="1">Uncharacterized protein</fullName>
    </submittedName>
</protein>
<organism evidence="1">
    <name type="scientific">Arundo donax</name>
    <name type="common">Giant reed</name>
    <name type="synonym">Donax arundinaceus</name>
    <dbReference type="NCBI Taxonomy" id="35708"/>
    <lineage>
        <taxon>Eukaryota</taxon>
        <taxon>Viridiplantae</taxon>
        <taxon>Streptophyta</taxon>
        <taxon>Embryophyta</taxon>
        <taxon>Tracheophyta</taxon>
        <taxon>Spermatophyta</taxon>
        <taxon>Magnoliopsida</taxon>
        <taxon>Liliopsida</taxon>
        <taxon>Poales</taxon>
        <taxon>Poaceae</taxon>
        <taxon>PACMAD clade</taxon>
        <taxon>Arundinoideae</taxon>
        <taxon>Arundineae</taxon>
        <taxon>Arundo</taxon>
    </lineage>
</organism>
<evidence type="ECO:0000313" key="1">
    <source>
        <dbReference type="EMBL" id="JAE05431.1"/>
    </source>
</evidence>
<proteinExistence type="predicted"/>
<name>A0A0A9F5K0_ARUDO</name>